<dbReference type="InterPro" id="IPR009057">
    <property type="entry name" value="Homeodomain-like_sf"/>
</dbReference>
<dbReference type="InterPro" id="IPR036271">
    <property type="entry name" value="Tet_transcr_reg_TetR-rel_C_sf"/>
</dbReference>
<dbReference type="SUPFAM" id="SSF46689">
    <property type="entry name" value="Homeodomain-like"/>
    <property type="match status" value="1"/>
</dbReference>
<dbReference type="PRINTS" id="PR00455">
    <property type="entry name" value="HTHTETR"/>
</dbReference>
<dbReference type="Pfam" id="PF00440">
    <property type="entry name" value="TetR_N"/>
    <property type="match status" value="1"/>
</dbReference>
<dbReference type="GO" id="GO:0003677">
    <property type="term" value="F:DNA binding"/>
    <property type="evidence" value="ECO:0007669"/>
    <property type="project" value="UniProtKB-UniRule"/>
</dbReference>
<dbReference type="Gene3D" id="1.10.357.10">
    <property type="entry name" value="Tetracycline Repressor, domain 2"/>
    <property type="match status" value="1"/>
</dbReference>
<feature type="DNA-binding region" description="H-T-H motif" evidence="4">
    <location>
        <begin position="26"/>
        <end position="45"/>
    </location>
</feature>
<dbReference type="EMBL" id="QFOH01000004">
    <property type="protein sequence ID" value="PZP25836.1"/>
    <property type="molecule type" value="Genomic_DNA"/>
</dbReference>
<evidence type="ECO:0000259" key="5">
    <source>
        <dbReference type="PROSITE" id="PS50977"/>
    </source>
</evidence>
<dbReference type="AlphaFoldDB" id="A0A2W5F0D4"/>
<feature type="domain" description="HTH tetR-type" evidence="5">
    <location>
        <begin position="3"/>
        <end position="63"/>
    </location>
</feature>
<dbReference type="Proteomes" id="UP000249198">
    <property type="component" value="Unassembled WGS sequence"/>
</dbReference>
<keyword evidence="3" id="KW-0804">Transcription</keyword>
<evidence type="ECO:0000256" key="1">
    <source>
        <dbReference type="ARBA" id="ARBA00023015"/>
    </source>
</evidence>
<evidence type="ECO:0000313" key="7">
    <source>
        <dbReference type="Proteomes" id="UP000249198"/>
    </source>
</evidence>
<dbReference type="PANTHER" id="PTHR47506">
    <property type="entry name" value="TRANSCRIPTIONAL REGULATORY PROTEIN"/>
    <property type="match status" value="1"/>
</dbReference>
<dbReference type="SUPFAM" id="SSF48498">
    <property type="entry name" value="Tetracyclin repressor-like, C-terminal domain"/>
    <property type="match status" value="1"/>
</dbReference>
<comment type="caution">
    <text evidence="6">The sequence shown here is derived from an EMBL/GenBank/DDBJ whole genome shotgun (WGS) entry which is preliminary data.</text>
</comment>
<accession>A0A2W5F0D4</accession>
<keyword evidence="1" id="KW-0805">Transcription regulation</keyword>
<reference evidence="6 7" key="1">
    <citation type="submission" date="2017-08" db="EMBL/GenBank/DDBJ databases">
        <title>Infants hospitalized years apart are colonized by the same room-sourced microbial strains.</title>
        <authorList>
            <person name="Brooks B."/>
            <person name="Olm M.R."/>
            <person name="Firek B.A."/>
            <person name="Baker R."/>
            <person name="Thomas B.C."/>
            <person name="Morowitz M.J."/>
            <person name="Banfield J.F."/>
        </authorList>
    </citation>
    <scope>NUCLEOTIDE SEQUENCE [LARGE SCALE GENOMIC DNA]</scope>
    <source>
        <strain evidence="6">S2_009_000_R2_77</strain>
    </source>
</reference>
<protein>
    <submittedName>
        <fullName evidence="6">TetR family transcriptional regulator</fullName>
    </submittedName>
</protein>
<organism evidence="6 7">
    <name type="scientific">Pseudomonas kuykendallii</name>
    <dbReference type="NCBI Taxonomy" id="1007099"/>
    <lineage>
        <taxon>Bacteria</taxon>
        <taxon>Pseudomonadati</taxon>
        <taxon>Pseudomonadota</taxon>
        <taxon>Gammaproteobacteria</taxon>
        <taxon>Pseudomonadales</taxon>
        <taxon>Pseudomonadaceae</taxon>
        <taxon>Pseudomonas</taxon>
    </lineage>
</organism>
<evidence type="ECO:0000256" key="3">
    <source>
        <dbReference type="ARBA" id="ARBA00023163"/>
    </source>
</evidence>
<dbReference type="PANTHER" id="PTHR47506:SF1">
    <property type="entry name" value="HTH-TYPE TRANSCRIPTIONAL REGULATOR YJDC"/>
    <property type="match status" value="1"/>
</dbReference>
<dbReference type="RefSeq" id="WP_273229504.1">
    <property type="nucleotide sequence ID" value="NZ_QFOH01000004.1"/>
</dbReference>
<dbReference type="InterPro" id="IPR001647">
    <property type="entry name" value="HTH_TetR"/>
</dbReference>
<evidence type="ECO:0000313" key="6">
    <source>
        <dbReference type="EMBL" id="PZP25836.1"/>
    </source>
</evidence>
<sequence>MGDNAREAILAAAKTAAQMHGYSGINFRSIGEAVGIKNASIYYHFASKAELGAAVAARYWQDTAAVLEGIRASNPDPVECLARYPSIFRSSLEDGNRLCLSSFMAAEHEDLPEDVQREVRAFADANVAWLAQVLADAGVDGAEVRERRARAIYTAVAGAQLVARTRGDIGLFDELILSYRETGLIPTAVVKA</sequence>
<gene>
    <name evidence="6" type="ORF">DI599_04270</name>
</gene>
<proteinExistence type="predicted"/>
<evidence type="ECO:0000256" key="4">
    <source>
        <dbReference type="PROSITE-ProRule" id="PRU00335"/>
    </source>
</evidence>
<name>A0A2W5F0D4_9PSED</name>
<evidence type="ECO:0000256" key="2">
    <source>
        <dbReference type="ARBA" id="ARBA00023125"/>
    </source>
</evidence>
<dbReference type="PROSITE" id="PS50977">
    <property type="entry name" value="HTH_TETR_2"/>
    <property type="match status" value="1"/>
</dbReference>
<keyword evidence="2 4" id="KW-0238">DNA-binding</keyword>